<dbReference type="PROSITE" id="PS50011">
    <property type="entry name" value="PROTEIN_KINASE_DOM"/>
    <property type="match status" value="1"/>
</dbReference>
<feature type="domain" description="Protein kinase" evidence="12">
    <location>
        <begin position="263"/>
        <end position="525"/>
    </location>
</feature>
<dbReference type="AlphaFoldDB" id="L8GEW3"/>
<dbReference type="PANTHER" id="PTHR44329:SF298">
    <property type="entry name" value="MIXED LINEAGE KINASE DOMAIN-LIKE PROTEIN"/>
    <property type="match status" value="1"/>
</dbReference>
<dbReference type="VEuPathDB" id="AmoebaDB:ACA1_257010"/>
<dbReference type="STRING" id="1257118.L8GEW3"/>
<feature type="transmembrane region" description="Helical" evidence="11">
    <location>
        <begin position="184"/>
        <end position="203"/>
    </location>
</feature>
<feature type="compositionally biased region" description="Basic and acidic residues" evidence="10">
    <location>
        <begin position="659"/>
        <end position="673"/>
    </location>
</feature>
<proteinExistence type="inferred from homology"/>
<evidence type="ECO:0000256" key="11">
    <source>
        <dbReference type="SAM" id="Phobius"/>
    </source>
</evidence>
<evidence type="ECO:0000256" key="10">
    <source>
        <dbReference type="SAM" id="MobiDB-lite"/>
    </source>
</evidence>
<sequence>MEGKITYLNVPVFLLVIYTIPLLFLLYHLWWKIITKFRKALTGTLAILMLFMVWLIVSLFLAPINSILAIVLTVVEIFGLSMFCNQSGPPAQHTTLIIWMHMSDLSRRSLLKSIVGSIFIAGLVASGWYFIANPGSEWTSTNTDWSFFGILYNGVWFLIYLTLLVVPYVPYLRTFAARRALQRFLFVLVAVWLMSTATAVLSVAMAQSALSSLFFVIVYVSALSADSIEWRKKGYAGTKFGNNSSTLPLLTLSDDWRIDYDDLEIVEPLARGNFAEVHRGFWRGINVAIKTLYQTQMQHTELKQFENEVELLRQLHHPNIVLFIGACMQAPHFSIVMEFMTQGSLYHVIHSDREITLHRKFLMGRDIARGMLYLHSHKPSIVHRDLKSLNILVDDSLNLKVTDFGLSCKVNHTITAVGTPMYSAPEVLRSSVYTEKSDVYSFGIIMWELMTREEPYVGINLFEIINKVVTEKLRPRLPAPSDEFPSCLLDIIQRCWDDEPEVRPCFREILEYMEIKAEETRDPALVAASSCYVDLSSSGVRRTLTAGLRRSSSLSTSAGATTSAASSMPLPSLAAGAGREESVDDEDRRRTTTGSGEESGDGGPSSVRLQIDVPASWDDGASDAESRERTREEEVRRQRHQRHEQERSRQLQQQLQRQRQQDEREDNEERRGDDEDEDEDSRTRRRLNINDADNP</sequence>
<feature type="compositionally biased region" description="Basic and acidic residues" evidence="10">
    <location>
        <begin position="624"/>
        <end position="636"/>
    </location>
</feature>
<protein>
    <recommendedName>
        <fullName evidence="2">non-specific serine/threonine protein kinase</fullName>
        <ecNumber evidence="2">2.7.11.1</ecNumber>
    </recommendedName>
</protein>
<dbReference type="InterPro" id="IPR000719">
    <property type="entry name" value="Prot_kinase_dom"/>
</dbReference>
<comment type="similarity">
    <text evidence="1">Belongs to the protein kinase superfamily. TKL Ser/Thr protein kinase family.</text>
</comment>
<feature type="compositionally biased region" description="Basic and acidic residues" evidence="10">
    <location>
        <begin position="578"/>
        <end position="590"/>
    </location>
</feature>
<keyword evidence="5" id="KW-0547">Nucleotide-binding</keyword>
<organism evidence="13 14">
    <name type="scientific">Acanthamoeba castellanii (strain ATCC 30010 / Neff)</name>
    <dbReference type="NCBI Taxonomy" id="1257118"/>
    <lineage>
        <taxon>Eukaryota</taxon>
        <taxon>Amoebozoa</taxon>
        <taxon>Discosea</taxon>
        <taxon>Longamoebia</taxon>
        <taxon>Centramoebida</taxon>
        <taxon>Acanthamoebidae</taxon>
        <taxon>Acanthamoeba</taxon>
    </lineage>
</organism>
<dbReference type="InterPro" id="IPR001245">
    <property type="entry name" value="Ser-Thr/Tyr_kinase_cat_dom"/>
</dbReference>
<dbReference type="PRINTS" id="PR00109">
    <property type="entry name" value="TYRKINASE"/>
</dbReference>
<keyword evidence="14" id="KW-1185">Reference proteome</keyword>
<feature type="transmembrane region" description="Helical" evidence="11">
    <location>
        <begin position="12"/>
        <end position="31"/>
    </location>
</feature>
<feature type="transmembrane region" description="Helical" evidence="11">
    <location>
        <begin position="67"/>
        <end position="88"/>
    </location>
</feature>
<name>L8GEW3_ACACF</name>
<dbReference type="Gene3D" id="3.30.200.20">
    <property type="entry name" value="Phosphorylase Kinase, domain 1"/>
    <property type="match status" value="1"/>
</dbReference>
<evidence type="ECO:0000256" key="2">
    <source>
        <dbReference type="ARBA" id="ARBA00012513"/>
    </source>
</evidence>
<feature type="transmembrane region" description="Helical" evidence="11">
    <location>
        <begin position="43"/>
        <end position="61"/>
    </location>
</feature>
<accession>L8GEW3</accession>
<evidence type="ECO:0000313" key="14">
    <source>
        <dbReference type="Proteomes" id="UP000011083"/>
    </source>
</evidence>
<feature type="transmembrane region" description="Helical" evidence="11">
    <location>
        <begin position="109"/>
        <end position="130"/>
    </location>
</feature>
<feature type="transmembrane region" description="Helical" evidence="11">
    <location>
        <begin position="150"/>
        <end position="172"/>
    </location>
</feature>
<evidence type="ECO:0000256" key="8">
    <source>
        <dbReference type="ARBA" id="ARBA00047899"/>
    </source>
</evidence>
<dbReference type="CDD" id="cd13999">
    <property type="entry name" value="STKc_MAP3K-like"/>
    <property type="match status" value="1"/>
</dbReference>
<dbReference type="SMART" id="SM00220">
    <property type="entry name" value="S_TKc"/>
    <property type="match status" value="1"/>
</dbReference>
<keyword evidence="11" id="KW-1133">Transmembrane helix</keyword>
<dbReference type="FunFam" id="3.30.200.20:FF:000060">
    <property type="entry name" value="Serine/threonine-protein kinase isoform 1"/>
    <property type="match status" value="1"/>
</dbReference>
<dbReference type="Proteomes" id="UP000011083">
    <property type="component" value="Unassembled WGS sequence"/>
</dbReference>
<reference evidence="13 14" key="1">
    <citation type="journal article" date="2013" name="Genome Biol.">
        <title>Genome of Acanthamoeba castellanii highlights extensive lateral gene transfer and early evolution of tyrosine kinase signaling.</title>
        <authorList>
            <person name="Clarke M."/>
            <person name="Lohan A.J."/>
            <person name="Liu B."/>
            <person name="Lagkouvardos I."/>
            <person name="Roy S."/>
            <person name="Zafar N."/>
            <person name="Bertelli C."/>
            <person name="Schilde C."/>
            <person name="Kianianmomeni A."/>
            <person name="Burglin T.R."/>
            <person name="Frech C."/>
            <person name="Turcotte B."/>
            <person name="Kopec K.O."/>
            <person name="Synnott J.M."/>
            <person name="Choo C."/>
            <person name="Paponov I."/>
            <person name="Finkler A."/>
            <person name="Soon Heng Tan C."/>
            <person name="Hutchins A.P."/>
            <person name="Weinmeier T."/>
            <person name="Rattei T."/>
            <person name="Chu J.S."/>
            <person name="Gimenez G."/>
            <person name="Irimia M."/>
            <person name="Rigden D.J."/>
            <person name="Fitzpatrick D.A."/>
            <person name="Lorenzo-Morales J."/>
            <person name="Bateman A."/>
            <person name="Chiu C.H."/>
            <person name="Tang P."/>
            <person name="Hegemann P."/>
            <person name="Fromm H."/>
            <person name="Raoult D."/>
            <person name="Greub G."/>
            <person name="Miranda-Saavedra D."/>
            <person name="Chen N."/>
            <person name="Nash P."/>
            <person name="Ginger M.L."/>
            <person name="Horn M."/>
            <person name="Schaap P."/>
            <person name="Caler L."/>
            <person name="Loftus B."/>
        </authorList>
    </citation>
    <scope>NUCLEOTIDE SEQUENCE [LARGE SCALE GENOMIC DNA]</scope>
    <source>
        <strain evidence="13 14">Neff</strain>
    </source>
</reference>
<evidence type="ECO:0000256" key="9">
    <source>
        <dbReference type="ARBA" id="ARBA00048679"/>
    </source>
</evidence>
<feature type="compositionally biased region" description="Low complexity" evidence="10">
    <location>
        <begin position="548"/>
        <end position="577"/>
    </location>
</feature>
<dbReference type="Gene3D" id="1.10.510.10">
    <property type="entry name" value="Transferase(Phosphotransferase) domain 1"/>
    <property type="match status" value="1"/>
</dbReference>
<comment type="catalytic activity">
    <reaction evidence="8">
        <text>L-threonyl-[protein] + ATP = O-phospho-L-threonyl-[protein] + ADP + H(+)</text>
        <dbReference type="Rhea" id="RHEA:46608"/>
        <dbReference type="Rhea" id="RHEA-COMP:11060"/>
        <dbReference type="Rhea" id="RHEA-COMP:11605"/>
        <dbReference type="ChEBI" id="CHEBI:15378"/>
        <dbReference type="ChEBI" id="CHEBI:30013"/>
        <dbReference type="ChEBI" id="CHEBI:30616"/>
        <dbReference type="ChEBI" id="CHEBI:61977"/>
        <dbReference type="ChEBI" id="CHEBI:456216"/>
        <dbReference type="EC" id="2.7.11.1"/>
    </reaction>
</comment>
<dbReference type="RefSeq" id="XP_004333555.1">
    <property type="nucleotide sequence ID" value="XM_004333507.1"/>
</dbReference>
<feature type="region of interest" description="Disordered" evidence="10">
    <location>
        <begin position="548"/>
        <end position="695"/>
    </location>
</feature>
<dbReference type="InterPro" id="IPR051681">
    <property type="entry name" value="Ser/Thr_Kinases-Pseudokinases"/>
</dbReference>
<dbReference type="GO" id="GO:0005524">
    <property type="term" value="F:ATP binding"/>
    <property type="evidence" value="ECO:0007669"/>
    <property type="project" value="UniProtKB-KW"/>
</dbReference>
<evidence type="ECO:0000313" key="13">
    <source>
        <dbReference type="EMBL" id="ELR11542.1"/>
    </source>
</evidence>
<evidence type="ECO:0000256" key="7">
    <source>
        <dbReference type="ARBA" id="ARBA00022840"/>
    </source>
</evidence>
<dbReference type="InterPro" id="IPR011009">
    <property type="entry name" value="Kinase-like_dom_sf"/>
</dbReference>
<keyword evidence="11" id="KW-0812">Transmembrane</keyword>
<dbReference type="EC" id="2.7.11.1" evidence="2"/>
<keyword evidence="4" id="KW-0808">Transferase</keyword>
<evidence type="ECO:0000256" key="4">
    <source>
        <dbReference type="ARBA" id="ARBA00022679"/>
    </source>
</evidence>
<dbReference type="PANTHER" id="PTHR44329">
    <property type="entry name" value="SERINE/THREONINE-PROTEIN KINASE TNNI3K-RELATED"/>
    <property type="match status" value="1"/>
</dbReference>
<dbReference type="EMBL" id="KB008148">
    <property type="protein sequence ID" value="ELR11542.1"/>
    <property type="molecule type" value="Genomic_DNA"/>
</dbReference>
<keyword evidence="6 13" id="KW-0418">Kinase</keyword>
<dbReference type="OrthoDB" id="4062651at2759"/>
<evidence type="ECO:0000256" key="1">
    <source>
        <dbReference type="ARBA" id="ARBA00005843"/>
    </source>
</evidence>
<keyword evidence="11" id="KW-0472">Membrane</keyword>
<evidence type="ECO:0000256" key="6">
    <source>
        <dbReference type="ARBA" id="ARBA00022777"/>
    </source>
</evidence>
<evidence type="ECO:0000256" key="3">
    <source>
        <dbReference type="ARBA" id="ARBA00022527"/>
    </source>
</evidence>
<dbReference type="InterPro" id="IPR008271">
    <property type="entry name" value="Ser/Thr_kinase_AS"/>
</dbReference>
<dbReference type="Pfam" id="PF07714">
    <property type="entry name" value="PK_Tyr_Ser-Thr"/>
    <property type="match status" value="1"/>
</dbReference>
<comment type="catalytic activity">
    <reaction evidence="9">
        <text>L-seryl-[protein] + ATP = O-phospho-L-seryl-[protein] + ADP + H(+)</text>
        <dbReference type="Rhea" id="RHEA:17989"/>
        <dbReference type="Rhea" id="RHEA-COMP:9863"/>
        <dbReference type="Rhea" id="RHEA-COMP:11604"/>
        <dbReference type="ChEBI" id="CHEBI:15378"/>
        <dbReference type="ChEBI" id="CHEBI:29999"/>
        <dbReference type="ChEBI" id="CHEBI:30616"/>
        <dbReference type="ChEBI" id="CHEBI:83421"/>
        <dbReference type="ChEBI" id="CHEBI:456216"/>
        <dbReference type="EC" id="2.7.11.1"/>
    </reaction>
</comment>
<gene>
    <name evidence="13" type="ORF">ACA1_257010</name>
</gene>
<keyword evidence="7" id="KW-0067">ATP-binding</keyword>
<evidence type="ECO:0000256" key="5">
    <source>
        <dbReference type="ARBA" id="ARBA00022741"/>
    </source>
</evidence>
<keyword evidence="3" id="KW-0723">Serine/threonine-protein kinase</keyword>
<dbReference type="SUPFAM" id="SSF56112">
    <property type="entry name" value="Protein kinase-like (PK-like)"/>
    <property type="match status" value="1"/>
</dbReference>
<dbReference type="GO" id="GO:0004674">
    <property type="term" value="F:protein serine/threonine kinase activity"/>
    <property type="evidence" value="ECO:0007669"/>
    <property type="project" value="UniProtKB-KW"/>
</dbReference>
<evidence type="ECO:0000259" key="12">
    <source>
        <dbReference type="PROSITE" id="PS50011"/>
    </source>
</evidence>
<dbReference type="GeneID" id="14912045"/>
<dbReference type="KEGG" id="acan:ACA1_257010"/>
<dbReference type="PROSITE" id="PS00108">
    <property type="entry name" value="PROTEIN_KINASE_ST"/>
    <property type="match status" value="1"/>
</dbReference>